<dbReference type="KEGG" id="pchm:VFPPC_18012"/>
<sequence length="91" mass="10670">MGDRLEKLTCHCNSEVDRDAQIKRISKRWKEEHKTDLKDIFTLSLKVGDTGFEEFEFLRAIDDSSFVALRDIVEEGNFVWVHPKRDSISKL</sequence>
<comment type="caution">
    <text evidence="1">The sequence shown here is derived from an EMBL/GenBank/DDBJ whole genome shotgun (WGS) entry which is preliminary data.</text>
</comment>
<evidence type="ECO:0000313" key="2">
    <source>
        <dbReference type="Proteomes" id="UP000078397"/>
    </source>
</evidence>
<reference evidence="1 2" key="1">
    <citation type="journal article" date="2016" name="PLoS Pathog.">
        <title>Biosynthesis of antibiotic leucinostatins in bio-control fungus Purpureocillium lilacinum and their inhibition on phytophthora revealed by genome mining.</title>
        <authorList>
            <person name="Wang G."/>
            <person name="Liu Z."/>
            <person name="Lin R."/>
            <person name="Li E."/>
            <person name="Mao Z."/>
            <person name="Ling J."/>
            <person name="Yang Y."/>
            <person name="Yin W.B."/>
            <person name="Xie B."/>
        </authorList>
    </citation>
    <scope>NUCLEOTIDE SEQUENCE [LARGE SCALE GENOMIC DNA]</scope>
    <source>
        <strain evidence="1">170</strain>
    </source>
</reference>
<dbReference type="Proteomes" id="UP000078397">
    <property type="component" value="Unassembled WGS sequence"/>
</dbReference>
<dbReference type="RefSeq" id="XP_022285235.1">
    <property type="nucleotide sequence ID" value="XM_022429675.1"/>
</dbReference>
<dbReference type="GeneID" id="28856446"/>
<dbReference type="EMBL" id="LSBJ02000006">
    <property type="protein sequence ID" value="OWT42757.1"/>
    <property type="molecule type" value="Genomic_DNA"/>
</dbReference>
<dbReference type="AlphaFoldDB" id="A0A219APM3"/>
<keyword evidence="2" id="KW-1185">Reference proteome</keyword>
<accession>A0A219APM3</accession>
<gene>
    <name evidence="1" type="ORF">VFPPC_18012</name>
</gene>
<evidence type="ECO:0000313" key="1">
    <source>
        <dbReference type="EMBL" id="OWT42757.1"/>
    </source>
</evidence>
<organism evidence="1 2">
    <name type="scientific">Pochonia chlamydosporia 170</name>
    <dbReference type="NCBI Taxonomy" id="1380566"/>
    <lineage>
        <taxon>Eukaryota</taxon>
        <taxon>Fungi</taxon>
        <taxon>Dikarya</taxon>
        <taxon>Ascomycota</taxon>
        <taxon>Pezizomycotina</taxon>
        <taxon>Sordariomycetes</taxon>
        <taxon>Hypocreomycetidae</taxon>
        <taxon>Hypocreales</taxon>
        <taxon>Clavicipitaceae</taxon>
        <taxon>Pochonia</taxon>
    </lineage>
</organism>
<proteinExistence type="predicted"/>
<name>A0A219APM3_METCM</name>
<protein>
    <submittedName>
        <fullName evidence="1">Uncharacterized protein</fullName>
    </submittedName>
</protein>